<keyword evidence="2" id="KW-1185">Reference proteome</keyword>
<evidence type="ECO:0000313" key="2">
    <source>
        <dbReference type="Proteomes" id="UP001335325"/>
    </source>
</evidence>
<name>A0ABZ1GTD3_9ACTN</name>
<sequence length="91" mass="9673">MRYVFIDAEKATESNPGGHSVTLMCKVLGVSRSGYYAYLAARPAAEEPGPPAVQHDAGGFADVAVVRADRDLVAGLEEVPSQVVQWVERAA</sequence>
<dbReference type="RefSeq" id="WP_326755214.1">
    <property type="nucleotide sequence ID" value="NZ_CP109134.1"/>
</dbReference>
<dbReference type="GeneID" id="91546764"/>
<dbReference type="Proteomes" id="UP001335325">
    <property type="component" value="Chromosome"/>
</dbReference>
<dbReference type="EMBL" id="CP109134">
    <property type="protein sequence ID" value="WSD09451.1"/>
    <property type="molecule type" value="Genomic_DNA"/>
</dbReference>
<reference evidence="1 2" key="1">
    <citation type="submission" date="2022-10" db="EMBL/GenBank/DDBJ databases">
        <title>The complete genomes of actinobacterial strains from the NBC collection.</title>
        <authorList>
            <person name="Joergensen T.S."/>
            <person name="Alvarez Arevalo M."/>
            <person name="Sterndorff E.B."/>
            <person name="Faurdal D."/>
            <person name="Vuksanovic O."/>
            <person name="Mourched A.-S."/>
            <person name="Charusanti P."/>
            <person name="Shaw S."/>
            <person name="Blin K."/>
            <person name="Weber T."/>
        </authorList>
    </citation>
    <scope>NUCLEOTIDE SEQUENCE [LARGE SCALE GENOMIC DNA]</scope>
    <source>
        <strain evidence="1 2">NBC 01753</strain>
    </source>
</reference>
<protein>
    <recommendedName>
        <fullName evidence="3">IS3 family transposase</fullName>
    </recommendedName>
</protein>
<evidence type="ECO:0008006" key="3">
    <source>
        <dbReference type="Google" id="ProtNLM"/>
    </source>
</evidence>
<gene>
    <name evidence="1" type="ORF">OIE73_29340</name>
</gene>
<organism evidence="1 2">
    <name type="scientific">Streptomyces hirsutus</name>
    <dbReference type="NCBI Taxonomy" id="35620"/>
    <lineage>
        <taxon>Bacteria</taxon>
        <taxon>Bacillati</taxon>
        <taxon>Actinomycetota</taxon>
        <taxon>Actinomycetes</taxon>
        <taxon>Kitasatosporales</taxon>
        <taxon>Streptomycetaceae</taxon>
        <taxon>Streptomyces</taxon>
    </lineage>
</organism>
<accession>A0ABZ1GTD3</accession>
<evidence type="ECO:0000313" key="1">
    <source>
        <dbReference type="EMBL" id="WSD09451.1"/>
    </source>
</evidence>
<proteinExistence type="predicted"/>